<comment type="caution">
    <text evidence="1">The sequence shown here is derived from an EMBL/GenBank/DDBJ whole genome shotgun (WGS) entry which is preliminary data.</text>
</comment>
<gene>
    <name evidence="1" type="ORF">ACE1CC_34880</name>
</gene>
<keyword evidence="2" id="KW-1185">Reference proteome</keyword>
<sequence>MQTFNPISSRKIIESKIVHKSPILHPLARFVTEEAVALLFNISIEKIYKITCLRYVVHVHGLKISRFVSYADFPPILNVTFPKPIDFYYWHKRWKKKPAQHFWQKFYIHQFEKAFSAAELLDWTNLVTKVKSLFTNSVLETLREAAAKQQNFRKLSLV</sequence>
<evidence type="ECO:0000313" key="1">
    <source>
        <dbReference type="EMBL" id="MFB2882062.1"/>
    </source>
</evidence>
<proteinExistence type="predicted"/>
<name>A0ABV4XGX8_9CYAN</name>
<dbReference type="RefSeq" id="WP_413275018.1">
    <property type="nucleotide sequence ID" value="NZ_JBHFNQ010000256.1"/>
</dbReference>
<evidence type="ECO:0000313" key="2">
    <source>
        <dbReference type="Proteomes" id="UP001576774"/>
    </source>
</evidence>
<dbReference type="Proteomes" id="UP001576774">
    <property type="component" value="Unassembled WGS sequence"/>
</dbReference>
<organism evidence="1 2">
    <name type="scientific">Floridaenema aerugineum BLCC-F46</name>
    <dbReference type="NCBI Taxonomy" id="3153654"/>
    <lineage>
        <taxon>Bacteria</taxon>
        <taxon>Bacillati</taxon>
        <taxon>Cyanobacteriota</taxon>
        <taxon>Cyanophyceae</taxon>
        <taxon>Oscillatoriophycideae</taxon>
        <taxon>Aerosakkonematales</taxon>
        <taxon>Aerosakkonemataceae</taxon>
        <taxon>Floridanema</taxon>
        <taxon>Floridanema aerugineum</taxon>
    </lineage>
</organism>
<reference evidence="1 2" key="1">
    <citation type="submission" date="2024-09" db="EMBL/GenBank/DDBJ databases">
        <title>Floridaenema gen nov. (Aerosakkonemataceae, Aerosakkonematales ord. nov., Cyanobacteria) from benthic tropical and subtropical fresh waters, with the description of four new species.</title>
        <authorList>
            <person name="Moretto J.A."/>
            <person name="Berthold D.E."/>
            <person name="Lefler F.W."/>
            <person name="Huang I.-S."/>
            <person name="Laughinghouse H. IV."/>
        </authorList>
    </citation>
    <scope>NUCLEOTIDE SEQUENCE [LARGE SCALE GENOMIC DNA]</scope>
    <source>
        <strain evidence="1 2">BLCC-F46</strain>
    </source>
</reference>
<accession>A0ABV4XGX8</accession>
<dbReference type="EMBL" id="JBHFNQ010000256">
    <property type="protein sequence ID" value="MFB2882062.1"/>
    <property type="molecule type" value="Genomic_DNA"/>
</dbReference>
<protein>
    <submittedName>
        <fullName evidence="1">Uncharacterized protein</fullName>
    </submittedName>
</protein>